<accession>A0A915BBX3</accession>
<dbReference type="AlphaFoldDB" id="A0A915BBX3"/>
<sequence>MLATLHFSVSRPNTLHHTVSSCCNLMENFFSGCNCRICHSSNPFRDDENYRGIARVVEEFSKKTRIFPSEALRWESP</sequence>
<evidence type="ECO:0000313" key="2">
    <source>
        <dbReference type="WBParaSite" id="PgR033_g087_t07"/>
    </source>
</evidence>
<organism evidence="1 2">
    <name type="scientific">Parascaris univalens</name>
    <name type="common">Nematode worm</name>
    <dbReference type="NCBI Taxonomy" id="6257"/>
    <lineage>
        <taxon>Eukaryota</taxon>
        <taxon>Metazoa</taxon>
        <taxon>Ecdysozoa</taxon>
        <taxon>Nematoda</taxon>
        <taxon>Chromadorea</taxon>
        <taxon>Rhabditida</taxon>
        <taxon>Spirurina</taxon>
        <taxon>Ascaridomorpha</taxon>
        <taxon>Ascaridoidea</taxon>
        <taxon>Ascarididae</taxon>
        <taxon>Parascaris</taxon>
    </lineage>
</organism>
<dbReference type="Proteomes" id="UP000887569">
    <property type="component" value="Unplaced"/>
</dbReference>
<keyword evidence="1" id="KW-1185">Reference proteome</keyword>
<dbReference type="WBParaSite" id="PgR033_g087_t07">
    <property type="protein sequence ID" value="PgR033_g087_t07"/>
    <property type="gene ID" value="PgR033_g087"/>
</dbReference>
<proteinExistence type="predicted"/>
<protein>
    <submittedName>
        <fullName evidence="2">GTP cyclohydrolase 1</fullName>
    </submittedName>
</protein>
<evidence type="ECO:0000313" key="1">
    <source>
        <dbReference type="Proteomes" id="UP000887569"/>
    </source>
</evidence>
<reference evidence="2" key="1">
    <citation type="submission" date="2022-11" db="UniProtKB">
        <authorList>
            <consortium name="WormBaseParasite"/>
        </authorList>
    </citation>
    <scope>IDENTIFICATION</scope>
</reference>
<name>A0A915BBX3_PARUN</name>